<dbReference type="Proteomes" id="UP000473008">
    <property type="component" value="Unassembled WGS sequence"/>
</dbReference>
<dbReference type="EMBL" id="JAALDL010000022">
    <property type="protein sequence ID" value="NGO00044.1"/>
    <property type="molecule type" value="Genomic_DNA"/>
</dbReference>
<reference evidence="1 2" key="1">
    <citation type="submission" date="2020-02" db="EMBL/GenBank/DDBJ databases">
        <title>The draft genome of Grimontia sedimenta sp. nov., isolated from benthic sediments near coral reefs south of Kuwait.</title>
        <authorList>
            <person name="Mahmoud H.M."/>
            <person name="Jose L."/>
            <person name="Eapen S."/>
        </authorList>
    </citation>
    <scope>NUCLEOTIDE SEQUENCE [LARGE SCALE GENOMIC DNA]</scope>
    <source>
        <strain evidence="1 2">S25</strain>
    </source>
</reference>
<dbReference type="RefSeq" id="WP_002541990.1">
    <property type="nucleotide sequence ID" value="NZ_JAALDL010000022.1"/>
</dbReference>
<comment type="caution">
    <text evidence="1">The sequence shown here is derived from an EMBL/GenBank/DDBJ whole genome shotgun (WGS) entry which is preliminary data.</text>
</comment>
<name>A0A6M1RCQ0_9GAMM</name>
<protein>
    <submittedName>
        <fullName evidence="1">Uncharacterized protein</fullName>
    </submittedName>
</protein>
<sequence length="72" mass="8164">MEAFTIPRLDTDVGLVRVEGTWDPVTGEIQLVEIDQMGTDGWVDVTFWLSEQEHEARVAEILTATKLYLVTQ</sequence>
<dbReference type="AlphaFoldDB" id="A0A6M1RCQ0"/>
<evidence type="ECO:0000313" key="1">
    <source>
        <dbReference type="EMBL" id="NGO00044.1"/>
    </source>
</evidence>
<keyword evidence="2" id="KW-1185">Reference proteome</keyword>
<accession>A0A6M1RCQ0</accession>
<organism evidence="1 2">
    <name type="scientific">Grimontia sedimenti</name>
    <dbReference type="NCBI Taxonomy" id="2711294"/>
    <lineage>
        <taxon>Bacteria</taxon>
        <taxon>Pseudomonadati</taxon>
        <taxon>Pseudomonadota</taxon>
        <taxon>Gammaproteobacteria</taxon>
        <taxon>Vibrionales</taxon>
        <taxon>Vibrionaceae</taxon>
        <taxon>Grimontia</taxon>
    </lineage>
</organism>
<gene>
    <name evidence="1" type="ORF">G5S52_21155</name>
</gene>
<evidence type="ECO:0000313" key="2">
    <source>
        <dbReference type="Proteomes" id="UP000473008"/>
    </source>
</evidence>
<proteinExistence type="predicted"/>